<evidence type="ECO:0000313" key="1">
    <source>
        <dbReference type="EMBL" id="MPD02559.1"/>
    </source>
</evidence>
<dbReference type="Proteomes" id="UP000324222">
    <property type="component" value="Unassembled WGS sequence"/>
</dbReference>
<name>A0A5B7KC57_PORTR</name>
<dbReference type="EMBL" id="VSRR010131990">
    <property type="protein sequence ID" value="MPD02559.1"/>
    <property type="molecule type" value="Genomic_DNA"/>
</dbReference>
<accession>A0A5B7KC57</accession>
<sequence>MYTPLPTPHPFPSLTPLPCVHTPYTEQTPSSRRDLTSCMAIVTNPQYTHPKKRRFKKTQSQCQGCDVTGAWRAA</sequence>
<evidence type="ECO:0000313" key="2">
    <source>
        <dbReference type="Proteomes" id="UP000324222"/>
    </source>
</evidence>
<protein>
    <submittedName>
        <fullName evidence="1">Uncharacterized protein</fullName>
    </submittedName>
</protein>
<proteinExistence type="predicted"/>
<reference evidence="1 2" key="1">
    <citation type="submission" date="2019-05" db="EMBL/GenBank/DDBJ databases">
        <title>Another draft genome of Portunus trituberculatus and its Hox gene families provides insights of decapod evolution.</title>
        <authorList>
            <person name="Jeong J.-H."/>
            <person name="Song I."/>
            <person name="Kim S."/>
            <person name="Choi T."/>
            <person name="Kim D."/>
            <person name="Ryu S."/>
            <person name="Kim W."/>
        </authorList>
    </citation>
    <scope>NUCLEOTIDE SEQUENCE [LARGE SCALE GENOMIC DNA]</scope>
    <source>
        <tissue evidence="1">Muscle</tissue>
    </source>
</reference>
<keyword evidence="2" id="KW-1185">Reference proteome</keyword>
<organism evidence="1 2">
    <name type="scientific">Portunus trituberculatus</name>
    <name type="common">Swimming crab</name>
    <name type="synonym">Neptunus trituberculatus</name>
    <dbReference type="NCBI Taxonomy" id="210409"/>
    <lineage>
        <taxon>Eukaryota</taxon>
        <taxon>Metazoa</taxon>
        <taxon>Ecdysozoa</taxon>
        <taxon>Arthropoda</taxon>
        <taxon>Crustacea</taxon>
        <taxon>Multicrustacea</taxon>
        <taxon>Malacostraca</taxon>
        <taxon>Eumalacostraca</taxon>
        <taxon>Eucarida</taxon>
        <taxon>Decapoda</taxon>
        <taxon>Pleocyemata</taxon>
        <taxon>Brachyura</taxon>
        <taxon>Eubrachyura</taxon>
        <taxon>Portunoidea</taxon>
        <taxon>Portunidae</taxon>
        <taxon>Portuninae</taxon>
        <taxon>Portunus</taxon>
    </lineage>
</organism>
<comment type="caution">
    <text evidence="1">The sequence shown here is derived from an EMBL/GenBank/DDBJ whole genome shotgun (WGS) entry which is preliminary data.</text>
</comment>
<dbReference type="AlphaFoldDB" id="A0A5B7KC57"/>
<gene>
    <name evidence="1" type="ORF">E2C01_098148</name>
</gene>